<dbReference type="Gene3D" id="3.90.180.10">
    <property type="entry name" value="Medium-chain alcohol dehydrogenases, catalytic domain"/>
    <property type="match status" value="1"/>
</dbReference>
<dbReference type="Gene3D" id="3.40.50.720">
    <property type="entry name" value="NAD(P)-binding Rossmann-like Domain"/>
    <property type="match status" value="1"/>
</dbReference>
<sequence length="331" mass="35727">MTDKNTQIRLKNRPDSTPAVGDFALFHDDMPTAGEGQLLCRALYLSLDPYMRGQISGRHISGAIHPGNVMRGETVSEVVTSKHPDYSPGDLVMHQGGWQAFSVTSGAELSPVDKRITPLSLALGILGMPGLTAYAGMTYLADLKEGDRLVVSAASGAVGSMVGQIARQMGCEVVGIAGADEKCRWLVEEAGFMACINYKTQNLAEGLKETCSDGIDVYFDNVGGDTLEAAMWQLALGARVVLCGLMAQYNTDVIPPGPNPATIIKARATVRGLVVYDFFDKKQEFLDKIIPWVEGGRIKYREDVTEGLENAPAAFVRLMTGKNFGKTIIKF</sequence>
<keyword evidence="1" id="KW-0560">Oxidoreductase</keyword>
<organism evidence="3">
    <name type="scientific">hydrothermal vent metagenome</name>
    <dbReference type="NCBI Taxonomy" id="652676"/>
    <lineage>
        <taxon>unclassified sequences</taxon>
        <taxon>metagenomes</taxon>
        <taxon>ecological metagenomes</taxon>
    </lineage>
</organism>
<dbReference type="InterPro" id="IPR013149">
    <property type="entry name" value="ADH-like_C"/>
</dbReference>
<proteinExistence type="predicted"/>
<dbReference type="InterPro" id="IPR036291">
    <property type="entry name" value="NAD(P)-bd_dom_sf"/>
</dbReference>
<dbReference type="Pfam" id="PF16884">
    <property type="entry name" value="ADH_N_2"/>
    <property type="match status" value="1"/>
</dbReference>
<protein>
    <submittedName>
        <fullName evidence="3">Oxidoreductase YncB</fullName>
    </submittedName>
</protein>
<dbReference type="EMBL" id="UOED01000048">
    <property type="protein sequence ID" value="VAV89733.1"/>
    <property type="molecule type" value="Genomic_DNA"/>
</dbReference>
<dbReference type="SUPFAM" id="SSF51735">
    <property type="entry name" value="NAD(P)-binding Rossmann-fold domains"/>
    <property type="match status" value="1"/>
</dbReference>
<accession>A0A3B0RZI9</accession>
<dbReference type="PANTHER" id="PTHR43205:SF7">
    <property type="entry name" value="PROSTAGLANDIN REDUCTASE 1"/>
    <property type="match status" value="1"/>
</dbReference>
<dbReference type="PANTHER" id="PTHR43205">
    <property type="entry name" value="PROSTAGLANDIN REDUCTASE"/>
    <property type="match status" value="1"/>
</dbReference>
<dbReference type="InterPro" id="IPR045010">
    <property type="entry name" value="MDR_fam"/>
</dbReference>
<dbReference type="GO" id="GO:0016628">
    <property type="term" value="F:oxidoreductase activity, acting on the CH-CH group of donors, NAD or NADP as acceptor"/>
    <property type="evidence" value="ECO:0007669"/>
    <property type="project" value="InterPro"/>
</dbReference>
<dbReference type="InterPro" id="IPR011032">
    <property type="entry name" value="GroES-like_sf"/>
</dbReference>
<reference evidence="3" key="1">
    <citation type="submission" date="2018-06" db="EMBL/GenBank/DDBJ databases">
        <authorList>
            <person name="Zhirakovskaya E."/>
        </authorList>
    </citation>
    <scope>NUCLEOTIDE SEQUENCE</scope>
</reference>
<dbReference type="CDD" id="cd05288">
    <property type="entry name" value="PGDH"/>
    <property type="match status" value="1"/>
</dbReference>
<evidence type="ECO:0000256" key="1">
    <source>
        <dbReference type="ARBA" id="ARBA00023002"/>
    </source>
</evidence>
<feature type="domain" description="Enoyl reductase (ER)" evidence="2">
    <location>
        <begin position="21"/>
        <end position="329"/>
    </location>
</feature>
<dbReference type="InterPro" id="IPR041694">
    <property type="entry name" value="ADH_N_2"/>
</dbReference>
<name>A0A3B0RZI9_9ZZZZ</name>
<dbReference type="Pfam" id="PF00107">
    <property type="entry name" value="ADH_zinc_N"/>
    <property type="match status" value="1"/>
</dbReference>
<dbReference type="AlphaFoldDB" id="A0A3B0RZI9"/>
<dbReference type="SUPFAM" id="SSF50129">
    <property type="entry name" value="GroES-like"/>
    <property type="match status" value="2"/>
</dbReference>
<dbReference type="FunFam" id="3.40.50.720:FF:000121">
    <property type="entry name" value="Prostaglandin reductase 2"/>
    <property type="match status" value="1"/>
</dbReference>
<evidence type="ECO:0000313" key="3">
    <source>
        <dbReference type="EMBL" id="VAV89733.1"/>
    </source>
</evidence>
<gene>
    <name evidence="3" type="ORF">MNBD_ALPHA02-1983</name>
</gene>
<dbReference type="InterPro" id="IPR020843">
    <property type="entry name" value="ER"/>
</dbReference>
<dbReference type="SMART" id="SM00829">
    <property type="entry name" value="PKS_ER"/>
    <property type="match status" value="1"/>
</dbReference>
<evidence type="ECO:0000259" key="2">
    <source>
        <dbReference type="SMART" id="SM00829"/>
    </source>
</evidence>